<evidence type="ECO:0000313" key="1">
    <source>
        <dbReference type="EMBL" id="MFC7152472.1"/>
    </source>
</evidence>
<proteinExistence type="predicted"/>
<accession>A0ABW2FLY2</accession>
<protein>
    <submittedName>
        <fullName evidence="1">Uncharacterized protein</fullName>
    </submittedName>
</protein>
<organism evidence="1 2">
    <name type="scientific">Cohnella cellulosilytica</name>
    <dbReference type="NCBI Taxonomy" id="986710"/>
    <lineage>
        <taxon>Bacteria</taxon>
        <taxon>Bacillati</taxon>
        <taxon>Bacillota</taxon>
        <taxon>Bacilli</taxon>
        <taxon>Bacillales</taxon>
        <taxon>Paenibacillaceae</taxon>
        <taxon>Cohnella</taxon>
    </lineage>
</organism>
<evidence type="ECO:0000313" key="2">
    <source>
        <dbReference type="Proteomes" id="UP001596378"/>
    </source>
</evidence>
<dbReference type="EMBL" id="JBHTAI010000023">
    <property type="protein sequence ID" value="MFC7152472.1"/>
    <property type="molecule type" value="Genomic_DNA"/>
</dbReference>
<gene>
    <name evidence="1" type="ORF">ACFQMJ_28385</name>
</gene>
<reference evidence="2" key="1">
    <citation type="journal article" date="2019" name="Int. J. Syst. Evol. Microbiol.">
        <title>The Global Catalogue of Microorganisms (GCM) 10K type strain sequencing project: providing services to taxonomists for standard genome sequencing and annotation.</title>
        <authorList>
            <consortium name="The Broad Institute Genomics Platform"/>
            <consortium name="The Broad Institute Genome Sequencing Center for Infectious Disease"/>
            <person name="Wu L."/>
            <person name="Ma J."/>
        </authorList>
    </citation>
    <scope>NUCLEOTIDE SEQUENCE [LARGE SCALE GENOMIC DNA]</scope>
    <source>
        <strain evidence="2">KCTC 12907</strain>
    </source>
</reference>
<keyword evidence="2" id="KW-1185">Reference proteome</keyword>
<comment type="caution">
    <text evidence="1">The sequence shown here is derived from an EMBL/GenBank/DDBJ whole genome shotgun (WGS) entry which is preliminary data.</text>
</comment>
<sequence>MPNQDDLLQQHELEVLLGIMESKEQYRKIIKAAVARWVKDFQDNRIEINTVDDLRKLIELDLEIQKNEL</sequence>
<name>A0ABW2FLY2_9BACL</name>
<dbReference type="Proteomes" id="UP001596378">
    <property type="component" value="Unassembled WGS sequence"/>
</dbReference>
<dbReference type="RefSeq" id="WP_378044111.1">
    <property type="nucleotide sequence ID" value="NZ_JBHMDN010000002.1"/>
</dbReference>